<feature type="signal peptide" evidence="1">
    <location>
        <begin position="1"/>
        <end position="21"/>
    </location>
</feature>
<gene>
    <name evidence="2" type="ORF">EXJ73_09355</name>
</gene>
<protein>
    <recommendedName>
        <fullName evidence="4">PEP-CTERM protein-sorting domain-containing protein</fullName>
    </recommendedName>
</protein>
<dbReference type="AlphaFoldDB" id="A0A9X4LLY5"/>
<proteinExistence type="predicted"/>
<dbReference type="RefSeq" id="WP_268151799.1">
    <property type="nucleotide sequence ID" value="NZ_JAPPUW010000013.1"/>
</dbReference>
<reference evidence="2" key="1">
    <citation type="submission" date="2019-02" db="EMBL/GenBank/DDBJ databases">
        <title>Draft genome of the type strain Pelomonas aquatica CCUG 52575T.</title>
        <authorList>
            <person name="Gomila M."/>
            <person name="Lalucat J."/>
        </authorList>
    </citation>
    <scope>NUCLEOTIDE SEQUENCE</scope>
    <source>
        <strain evidence="2">CCUG 52575</strain>
    </source>
</reference>
<accession>A0A9X4LLY5</accession>
<evidence type="ECO:0000313" key="2">
    <source>
        <dbReference type="EMBL" id="MDG0862673.1"/>
    </source>
</evidence>
<name>A0A9X4LLY5_9BURK</name>
<keyword evidence="1" id="KW-0732">Signal</keyword>
<dbReference type="Proteomes" id="UP001152766">
    <property type="component" value="Unassembled WGS sequence"/>
</dbReference>
<keyword evidence="3" id="KW-1185">Reference proteome</keyword>
<evidence type="ECO:0000256" key="1">
    <source>
        <dbReference type="SAM" id="SignalP"/>
    </source>
</evidence>
<evidence type="ECO:0008006" key="4">
    <source>
        <dbReference type="Google" id="ProtNLM"/>
    </source>
</evidence>
<comment type="caution">
    <text evidence="2">The sequence shown here is derived from an EMBL/GenBank/DDBJ whole genome shotgun (WGS) entry which is preliminary data.</text>
</comment>
<evidence type="ECO:0000313" key="3">
    <source>
        <dbReference type="Proteomes" id="UP001152766"/>
    </source>
</evidence>
<feature type="chain" id="PRO_5040858678" description="PEP-CTERM protein-sorting domain-containing protein" evidence="1">
    <location>
        <begin position="22"/>
        <end position="216"/>
    </location>
</feature>
<dbReference type="EMBL" id="SGUG01000011">
    <property type="protein sequence ID" value="MDG0862673.1"/>
    <property type="molecule type" value="Genomic_DNA"/>
</dbReference>
<sequence length="216" mass="22409">MRATSKLLALAFASALQPAMAGVVFLNFEDLTDTAKLGAYDGVTFSNDAWGVTSKARPDCTGFGSFVRAGSCGALELALDARANPGQTTQSFVMDLAGGFITEFSFVYSARPGSNVTIQLFDGAGGAGNELQNLTGLTEAGCATPTVRFCNWTAMSTKFNGVALSLKVTGLDQSLFMDDLRFITPASGGNLPEPASIALALGGLGAAAWTRRRAAR</sequence>
<organism evidence="2 3">
    <name type="scientific">Pelomonas aquatica</name>
    <dbReference type="NCBI Taxonomy" id="431058"/>
    <lineage>
        <taxon>Bacteria</taxon>
        <taxon>Pseudomonadati</taxon>
        <taxon>Pseudomonadota</taxon>
        <taxon>Betaproteobacteria</taxon>
        <taxon>Burkholderiales</taxon>
        <taxon>Sphaerotilaceae</taxon>
        <taxon>Roseateles</taxon>
    </lineage>
</organism>